<dbReference type="OMA" id="AFFKCNV"/>
<dbReference type="FunFam" id="3.40.50.300:FF:000217">
    <property type="entry name" value="DNA helicase"/>
    <property type="match status" value="1"/>
</dbReference>
<sequence length="869" mass="93280">MPATPGEITYRAPQSSSRRSRASEAGSRASSQGRAAAAAAAAAAGGATPPLTPAPYDGARGSDRRLDPATPISFDRTPRRSDVRGDIGQPGGDGGSSGGGGGGRGGGGGDDDDDDEDDEADDDAVIWGTTVRVGDATRAFRAFVRGFGAGVPSAADPHAQLAKYQRVLLELADAQETHVNVDCQEVANFSRACARLYEQLLKYPQEIIPLMDMVMGEELSALLATNPTSDRDPEGGEAPRVQVRVFNLRSANSIRLLEPRHIDSLVAISGMVIRASAVIPDMRVAFFACTTPGCGHTVRVENDRGRIDVPPICPSCNAKASLAIVHNRSVFNDKQLIKLQETPESVPDGETPHTITLYAHEDLVDAVVPGDRVRITGIFRALPSRLNPRMRNLRSVFRSFVDVVHVQKTEKGRLAAEDPGATEGEFRPLVAEDSSALDGALAARRARVQAVADTPDLYAKLAHSMAPSIWELDDVKKGLLLQLFGGANKDLGPHGKSRGEINVLLCGDPGTSKSQLLGYVNKISPRGIYTSGKGSSAVGLTAYVTRDPDTREPVLESGALVLSDRGICCIDEFDKMSDSTRSILHEVMEQQTISVAKAGIICTLNARTSVLASANPLESRYNPRLSVVENVQLPPTLLSRFDLIYLVLDRCDAESDRRLANHIVSLYFDGDERSAVAAAPFSREQLTEYISYAKSQIQPELSDEAKELLVAGYTDMRRQGVLAGGRKVITATPRQLESLIRLAEAHARLFLRTEVVAEDVEEAIRLVNVATQRAATDPSTGTIDLDMIHTGKTAVARDAVAMLKTAVQTWLANQAFEPGHKLTIGELEKGLDAQSDMPVDRADLLNALGQLTNDGVVDMARGRRTLTVL</sequence>
<evidence type="ECO:0000313" key="15">
    <source>
        <dbReference type="Proteomes" id="UP000323011"/>
    </source>
</evidence>
<dbReference type="SMART" id="SM00350">
    <property type="entry name" value="MCM"/>
    <property type="match status" value="1"/>
</dbReference>
<comment type="caution">
    <text evidence="14">The sequence shown here is derived from an EMBL/GenBank/DDBJ whole genome shotgun (WGS) entry which is preliminary data.</text>
</comment>
<evidence type="ECO:0000256" key="3">
    <source>
        <dbReference type="ARBA" id="ARBA00022705"/>
    </source>
</evidence>
<dbReference type="GO" id="GO:1902975">
    <property type="term" value="P:mitotic DNA replication initiation"/>
    <property type="evidence" value="ECO:0007669"/>
    <property type="project" value="TreeGrafter"/>
</dbReference>
<dbReference type="PANTHER" id="PTHR11630">
    <property type="entry name" value="DNA REPLICATION LICENSING FACTOR MCM FAMILY MEMBER"/>
    <property type="match status" value="1"/>
</dbReference>
<comment type="subunit">
    <text evidence="11">Component of the MCM2-7 complex.</text>
</comment>
<dbReference type="Pfam" id="PF00493">
    <property type="entry name" value="MCM"/>
    <property type="match status" value="1"/>
</dbReference>
<dbReference type="Proteomes" id="UP000323011">
    <property type="component" value="Unassembled WGS sequence"/>
</dbReference>
<dbReference type="Gene3D" id="2.20.28.10">
    <property type="match status" value="1"/>
</dbReference>
<evidence type="ECO:0000256" key="4">
    <source>
        <dbReference type="ARBA" id="ARBA00022741"/>
    </source>
</evidence>
<dbReference type="PANTHER" id="PTHR11630:SF66">
    <property type="entry name" value="DNA REPLICATION LICENSING FACTOR MCM4"/>
    <property type="match status" value="1"/>
</dbReference>
<dbReference type="Gene3D" id="3.30.1640.10">
    <property type="entry name" value="mini-chromosome maintenance (MCM) complex, chain A, domain 1"/>
    <property type="match status" value="1"/>
</dbReference>
<dbReference type="EMBL" id="VLTN01000014">
    <property type="protein sequence ID" value="KAA0153922.1"/>
    <property type="molecule type" value="Genomic_DNA"/>
</dbReference>
<dbReference type="GO" id="GO:0016887">
    <property type="term" value="F:ATP hydrolysis activity"/>
    <property type="evidence" value="ECO:0007669"/>
    <property type="project" value="RHEA"/>
</dbReference>
<dbReference type="GO" id="GO:0006271">
    <property type="term" value="P:DNA strand elongation involved in DNA replication"/>
    <property type="evidence" value="ECO:0007669"/>
    <property type="project" value="TreeGrafter"/>
</dbReference>
<dbReference type="PRINTS" id="PR01657">
    <property type="entry name" value="MCMFAMILY"/>
</dbReference>
<dbReference type="InterPro" id="IPR031327">
    <property type="entry name" value="MCM"/>
</dbReference>
<dbReference type="Pfam" id="PF17207">
    <property type="entry name" value="MCM_OB"/>
    <property type="match status" value="1"/>
</dbReference>
<dbReference type="InterPro" id="IPR012340">
    <property type="entry name" value="NA-bd_OB-fold"/>
</dbReference>
<comment type="subcellular location">
    <subcellularLocation>
        <location evidence="1">Nucleus</location>
    </subcellularLocation>
</comment>
<feature type="compositionally biased region" description="Low complexity" evidence="12">
    <location>
        <begin position="11"/>
        <end position="47"/>
    </location>
</feature>
<gene>
    <name evidence="14" type="ORF">FNF29_02910</name>
</gene>
<dbReference type="InterPro" id="IPR018525">
    <property type="entry name" value="MCM_CS"/>
</dbReference>
<name>A0A5A8CLJ2_CAFRO</name>
<dbReference type="InterPro" id="IPR001208">
    <property type="entry name" value="MCM_dom"/>
</dbReference>
<keyword evidence="6 11" id="KW-0347">Helicase</keyword>
<dbReference type="InterPro" id="IPR008047">
    <property type="entry name" value="MCM_4"/>
</dbReference>
<feature type="region of interest" description="Disordered" evidence="12">
    <location>
        <begin position="1"/>
        <end position="124"/>
    </location>
</feature>
<dbReference type="InterPro" id="IPR041562">
    <property type="entry name" value="MCM_lid"/>
</dbReference>
<protein>
    <recommendedName>
        <fullName evidence="11">DNA replication licensing factor MCM4</fullName>
        <ecNumber evidence="11">3.6.4.12</ecNumber>
    </recommendedName>
</protein>
<dbReference type="GO" id="GO:0042555">
    <property type="term" value="C:MCM complex"/>
    <property type="evidence" value="ECO:0007669"/>
    <property type="project" value="UniProtKB-UniRule"/>
</dbReference>
<feature type="domain" description="MCM C-terminal AAA(+) ATPase" evidence="13">
    <location>
        <begin position="457"/>
        <end position="663"/>
    </location>
</feature>
<dbReference type="InterPro" id="IPR027925">
    <property type="entry name" value="MCM_N"/>
</dbReference>
<keyword evidence="4 10" id="KW-0547">Nucleotide-binding</keyword>
<evidence type="ECO:0000256" key="11">
    <source>
        <dbReference type="RuleBase" id="RU368062"/>
    </source>
</evidence>
<dbReference type="PRINTS" id="PR01660">
    <property type="entry name" value="MCMPROTEIN4"/>
</dbReference>
<dbReference type="CDD" id="cd17755">
    <property type="entry name" value="MCM4"/>
    <property type="match status" value="1"/>
</dbReference>
<dbReference type="InterPro" id="IPR027417">
    <property type="entry name" value="P-loop_NTPase"/>
</dbReference>
<evidence type="ECO:0000256" key="8">
    <source>
        <dbReference type="ARBA" id="ARBA00023125"/>
    </source>
</evidence>
<evidence type="ECO:0000256" key="1">
    <source>
        <dbReference type="ARBA" id="ARBA00004123"/>
    </source>
</evidence>
<feature type="compositionally biased region" description="Acidic residues" evidence="12">
    <location>
        <begin position="109"/>
        <end position="124"/>
    </location>
</feature>
<dbReference type="AlphaFoldDB" id="A0A5A8CLJ2"/>
<dbReference type="Gene3D" id="3.40.50.300">
    <property type="entry name" value="P-loop containing nucleotide triphosphate hydrolases"/>
    <property type="match status" value="1"/>
</dbReference>
<evidence type="ECO:0000259" key="13">
    <source>
        <dbReference type="PROSITE" id="PS50051"/>
    </source>
</evidence>
<accession>A0A5A8CLJ2</accession>
<dbReference type="GO" id="GO:0005634">
    <property type="term" value="C:nucleus"/>
    <property type="evidence" value="ECO:0007669"/>
    <property type="project" value="UniProtKB-SubCell"/>
</dbReference>
<evidence type="ECO:0000256" key="5">
    <source>
        <dbReference type="ARBA" id="ARBA00022801"/>
    </source>
</evidence>
<comment type="catalytic activity">
    <reaction evidence="11">
        <text>ATP + H2O = ADP + phosphate + H(+)</text>
        <dbReference type="Rhea" id="RHEA:13065"/>
        <dbReference type="ChEBI" id="CHEBI:15377"/>
        <dbReference type="ChEBI" id="CHEBI:15378"/>
        <dbReference type="ChEBI" id="CHEBI:30616"/>
        <dbReference type="ChEBI" id="CHEBI:43474"/>
        <dbReference type="ChEBI" id="CHEBI:456216"/>
        <dbReference type="EC" id="3.6.4.12"/>
    </reaction>
</comment>
<feature type="compositionally biased region" description="Gly residues" evidence="12">
    <location>
        <begin position="88"/>
        <end position="108"/>
    </location>
</feature>
<organism evidence="14 15">
    <name type="scientific">Cafeteria roenbergensis</name>
    <name type="common">Marine flagellate</name>
    <dbReference type="NCBI Taxonomy" id="33653"/>
    <lineage>
        <taxon>Eukaryota</taxon>
        <taxon>Sar</taxon>
        <taxon>Stramenopiles</taxon>
        <taxon>Bigyra</taxon>
        <taxon>Opalozoa</taxon>
        <taxon>Bicosoecida</taxon>
        <taxon>Cafeteriaceae</taxon>
        <taxon>Cafeteria</taxon>
    </lineage>
</organism>
<dbReference type="GO" id="GO:0000727">
    <property type="term" value="P:double-strand break repair via break-induced replication"/>
    <property type="evidence" value="ECO:0007669"/>
    <property type="project" value="TreeGrafter"/>
</dbReference>
<dbReference type="SUPFAM" id="SSF52540">
    <property type="entry name" value="P-loop containing nucleoside triphosphate hydrolases"/>
    <property type="match status" value="1"/>
</dbReference>
<dbReference type="Pfam" id="PF17855">
    <property type="entry name" value="MCM_lid"/>
    <property type="match status" value="1"/>
</dbReference>
<proteinExistence type="inferred from homology"/>
<reference evidence="14 15" key="1">
    <citation type="submission" date="2019-07" db="EMBL/GenBank/DDBJ databases">
        <title>Genomes of Cafeteria roenbergensis.</title>
        <authorList>
            <person name="Fischer M.G."/>
            <person name="Hackl T."/>
            <person name="Roman M."/>
        </authorList>
    </citation>
    <scope>NUCLEOTIDE SEQUENCE [LARGE SCALE GENOMIC DNA]</scope>
    <source>
        <strain evidence="14 15">BVI</strain>
    </source>
</reference>
<evidence type="ECO:0000256" key="9">
    <source>
        <dbReference type="ARBA" id="ARBA00023242"/>
    </source>
</evidence>
<dbReference type="GO" id="GO:0017116">
    <property type="term" value="F:single-stranded DNA helicase activity"/>
    <property type="evidence" value="ECO:0007669"/>
    <property type="project" value="TreeGrafter"/>
</dbReference>
<dbReference type="PROSITE" id="PS50051">
    <property type="entry name" value="MCM_2"/>
    <property type="match status" value="1"/>
</dbReference>
<evidence type="ECO:0000256" key="10">
    <source>
        <dbReference type="RuleBase" id="RU004070"/>
    </source>
</evidence>
<evidence type="ECO:0000256" key="6">
    <source>
        <dbReference type="ARBA" id="ARBA00022806"/>
    </source>
</evidence>
<keyword evidence="9 11" id="KW-0539">Nucleus</keyword>
<dbReference type="FunFam" id="2.20.28.10:FF:000003">
    <property type="entry name" value="DNA helicase"/>
    <property type="match status" value="1"/>
</dbReference>
<dbReference type="GO" id="GO:0003697">
    <property type="term" value="F:single-stranded DNA binding"/>
    <property type="evidence" value="ECO:0007669"/>
    <property type="project" value="TreeGrafter"/>
</dbReference>
<keyword evidence="15" id="KW-1185">Reference proteome</keyword>
<dbReference type="Gene3D" id="2.40.50.140">
    <property type="entry name" value="Nucleic acid-binding proteins"/>
    <property type="match status" value="1"/>
</dbReference>
<dbReference type="PROSITE" id="PS00847">
    <property type="entry name" value="MCM_1"/>
    <property type="match status" value="1"/>
</dbReference>
<evidence type="ECO:0000313" key="14">
    <source>
        <dbReference type="EMBL" id="KAA0153922.1"/>
    </source>
</evidence>
<dbReference type="InterPro" id="IPR033762">
    <property type="entry name" value="MCM_OB"/>
</dbReference>
<dbReference type="SUPFAM" id="SSF50249">
    <property type="entry name" value="Nucleic acid-binding proteins"/>
    <property type="match status" value="1"/>
</dbReference>
<evidence type="ECO:0000256" key="12">
    <source>
        <dbReference type="SAM" id="MobiDB-lite"/>
    </source>
</evidence>
<comment type="function">
    <text evidence="11">Acts as component of the MCM2-7 complex (MCM complex) which is the replicative helicase essential for 'once per cell cycle' DNA replication initiation and elongation in eukaryotic cells. The active ATPase sites in the MCM2-7 ring are formed through the interaction surfaces of two neighboring subunits such that a critical structure of a conserved arginine finger motif is provided in trans relative to the ATP-binding site of the Walker A box of the adjacent subunit. The six ATPase active sites, however, are likely to contribute differentially to the complex helicase activity.</text>
</comment>
<dbReference type="EC" id="3.6.4.12" evidence="11"/>
<evidence type="ECO:0000256" key="2">
    <source>
        <dbReference type="ARBA" id="ARBA00008010"/>
    </source>
</evidence>
<dbReference type="GO" id="GO:0005524">
    <property type="term" value="F:ATP binding"/>
    <property type="evidence" value="ECO:0007669"/>
    <property type="project" value="UniProtKB-UniRule"/>
</dbReference>
<evidence type="ECO:0000256" key="7">
    <source>
        <dbReference type="ARBA" id="ARBA00022840"/>
    </source>
</evidence>
<keyword evidence="8 10" id="KW-0238">DNA-binding</keyword>
<feature type="compositionally biased region" description="Basic and acidic residues" evidence="12">
    <location>
        <begin position="76"/>
        <end position="85"/>
    </location>
</feature>
<comment type="similarity">
    <text evidence="2 10">Belongs to the MCM family.</text>
</comment>
<dbReference type="Pfam" id="PF14551">
    <property type="entry name" value="MCM_N"/>
    <property type="match status" value="1"/>
</dbReference>
<keyword evidence="7 10" id="KW-0067">ATP-binding</keyword>
<dbReference type="CDD" id="cd20335">
    <property type="entry name" value="BRcat_RBR"/>
    <property type="match status" value="1"/>
</dbReference>
<keyword evidence="5 11" id="KW-0378">Hydrolase</keyword>
<keyword evidence="3 11" id="KW-0235">DNA replication</keyword>